<reference evidence="3" key="1">
    <citation type="submission" date="2016-11" db="EMBL/GenBank/DDBJ databases">
        <title>The genome of Nicotiana attenuata.</title>
        <authorList>
            <person name="Xu S."/>
            <person name="Brockmoeller T."/>
            <person name="Gaquerel E."/>
            <person name="Navarro A."/>
            <person name="Kuhl H."/>
            <person name="Gase K."/>
            <person name="Ling Z."/>
            <person name="Zhou W."/>
            <person name="Kreitzer C."/>
            <person name="Stanke M."/>
            <person name="Tang H."/>
            <person name="Lyons E."/>
            <person name="Pandey P."/>
            <person name="Pandey S.P."/>
            <person name="Timmermann B."/>
            <person name="Baldwin I.T."/>
        </authorList>
    </citation>
    <scope>NUCLEOTIDE SEQUENCE [LARGE SCALE GENOMIC DNA]</scope>
    <source>
        <strain evidence="3">UT</strain>
    </source>
</reference>
<evidence type="ECO:0000313" key="3">
    <source>
        <dbReference type="EMBL" id="OIT04490.1"/>
    </source>
</evidence>
<feature type="transmembrane region" description="Helical" evidence="1">
    <location>
        <begin position="65"/>
        <end position="87"/>
    </location>
</feature>
<proteinExistence type="predicted"/>
<feature type="signal peptide" evidence="2">
    <location>
        <begin position="1"/>
        <end position="21"/>
    </location>
</feature>
<protein>
    <submittedName>
        <fullName evidence="3">Uncharacterized protein</fullName>
    </submittedName>
</protein>
<keyword evidence="1" id="KW-0472">Membrane</keyword>
<keyword evidence="2" id="KW-0732">Signal</keyword>
<dbReference type="STRING" id="49451.A0A1J6IIG1"/>
<organism evidence="3 4">
    <name type="scientific">Nicotiana attenuata</name>
    <name type="common">Coyote tobacco</name>
    <dbReference type="NCBI Taxonomy" id="49451"/>
    <lineage>
        <taxon>Eukaryota</taxon>
        <taxon>Viridiplantae</taxon>
        <taxon>Streptophyta</taxon>
        <taxon>Embryophyta</taxon>
        <taxon>Tracheophyta</taxon>
        <taxon>Spermatophyta</taxon>
        <taxon>Magnoliopsida</taxon>
        <taxon>eudicotyledons</taxon>
        <taxon>Gunneridae</taxon>
        <taxon>Pentapetalae</taxon>
        <taxon>asterids</taxon>
        <taxon>lamiids</taxon>
        <taxon>Solanales</taxon>
        <taxon>Solanaceae</taxon>
        <taxon>Nicotianoideae</taxon>
        <taxon>Nicotianeae</taxon>
        <taxon>Nicotiana</taxon>
    </lineage>
</organism>
<evidence type="ECO:0000313" key="4">
    <source>
        <dbReference type="Proteomes" id="UP000187609"/>
    </source>
</evidence>
<dbReference type="Proteomes" id="UP000187609">
    <property type="component" value="Unassembled WGS sequence"/>
</dbReference>
<dbReference type="Gramene" id="OIT04490">
    <property type="protein sequence ID" value="OIT04490"/>
    <property type="gene ID" value="A4A49_34243"/>
</dbReference>
<name>A0A1J6IIG1_NICAT</name>
<sequence>MLKNSISIALLLLLEVLLAIAIHTSADKSFDVRQHLSTVSRYDIVKDISDNSFVPSQIPDQCTPIHLNLVVSLCFSVSTGPLFFLWCQMRIDLEILSCSCCIFFKKRAASCMKLPAFA</sequence>
<keyword evidence="4" id="KW-1185">Reference proteome</keyword>
<gene>
    <name evidence="3" type="ORF">A4A49_34243</name>
</gene>
<evidence type="ECO:0000256" key="1">
    <source>
        <dbReference type="SAM" id="Phobius"/>
    </source>
</evidence>
<feature type="chain" id="PRO_5009639465" evidence="2">
    <location>
        <begin position="22"/>
        <end position="118"/>
    </location>
</feature>
<keyword evidence="1" id="KW-0812">Transmembrane</keyword>
<evidence type="ECO:0000256" key="2">
    <source>
        <dbReference type="SAM" id="SignalP"/>
    </source>
</evidence>
<keyword evidence="1" id="KW-1133">Transmembrane helix</keyword>
<dbReference type="EMBL" id="MJEQ01037185">
    <property type="protein sequence ID" value="OIT04490.1"/>
    <property type="molecule type" value="Genomic_DNA"/>
</dbReference>
<accession>A0A1J6IIG1</accession>
<comment type="caution">
    <text evidence="3">The sequence shown here is derived from an EMBL/GenBank/DDBJ whole genome shotgun (WGS) entry which is preliminary data.</text>
</comment>
<dbReference type="AlphaFoldDB" id="A0A1J6IIG1"/>